<comment type="caution">
    <text evidence="1">The sequence shown here is derived from an EMBL/GenBank/DDBJ whole genome shotgun (WGS) entry which is preliminary data.</text>
</comment>
<gene>
    <name evidence="1" type="ORF">A2806_00155</name>
</gene>
<dbReference type="STRING" id="1802362.A2806_00155"/>
<evidence type="ECO:0008006" key="3">
    <source>
        <dbReference type="Google" id="ProtNLM"/>
    </source>
</evidence>
<evidence type="ECO:0000313" key="1">
    <source>
        <dbReference type="EMBL" id="OHA48567.1"/>
    </source>
</evidence>
<protein>
    <recommendedName>
        <fullName evidence="3">AbiEi antitoxin C-terminal domain-containing protein</fullName>
    </recommendedName>
</protein>
<dbReference type="Proteomes" id="UP000177629">
    <property type="component" value="Unassembled WGS sequence"/>
</dbReference>
<dbReference type="EMBL" id="MHSS01000005">
    <property type="protein sequence ID" value="OHA48567.1"/>
    <property type="molecule type" value="Genomic_DNA"/>
</dbReference>
<dbReference type="AlphaFoldDB" id="A0A1G2PJU8"/>
<reference evidence="1 2" key="1">
    <citation type="journal article" date="2016" name="Nat. Commun.">
        <title>Thousands of microbial genomes shed light on interconnected biogeochemical processes in an aquifer system.</title>
        <authorList>
            <person name="Anantharaman K."/>
            <person name="Brown C.T."/>
            <person name="Hug L.A."/>
            <person name="Sharon I."/>
            <person name="Castelle C.J."/>
            <person name="Probst A.J."/>
            <person name="Thomas B.C."/>
            <person name="Singh A."/>
            <person name="Wilkins M.J."/>
            <person name="Karaoz U."/>
            <person name="Brodie E.L."/>
            <person name="Williams K.H."/>
            <person name="Hubbard S.S."/>
            <person name="Banfield J.F."/>
        </authorList>
    </citation>
    <scope>NUCLEOTIDE SEQUENCE [LARGE SCALE GENOMIC DNA]</scope>
</reference>
<evidence type="ECO:0000313" key="2">
    <source>
        <dbReference type="Proteomes" id="UP000177629"/>
    </source>
</evidence>
<accession>A0A1G2PJU8</accession>
<organism evidence="1 2">
    <name type="scientific">Candidatus Terrybacteria bacterium RIFCSPHIGHO2_01_FULL_48_17</name>
    <dbReference type="NCBI Taxonomy" id="1802362"/>
    <lineage>
        <taxon>Bacteria</taxon>
        <taxon>Candidatus Terryibacteriota</taxon>
    </lineage>
</organism>
<name>A0A1G2PJU8_9BACT</name>
<sequence length="208" mass="24412">MAKKLQSIEVEERLKDAGFMVFTPREFRLVFNVSEKSASMFILNNVKSGLFLKLRNKLYLLKDSRPSHYYIANKMYEPSYVSLETALSYYGIIPETVYAITSITPKKTREYTTPIGSFMYQRIKKKAYTGYGLKEIDGWKAFVAEPEKALADHLYFVDLKKKMLNDRLNLKNIDKSKLEAFVKLFDRPGILELVKHIYAEYRKPRKIY</sequence>
<proteinExistence type="predicted"/>